<name>A0ACC2CGS9_DIPCM</name>
<keyword evidence="2" id="KW-1185">Reference proteome</keyword>
<sequence length="1247" mass="139310">MLHPMEGESGPQVLPLNNLSNNGPPFFQHQFFPRSCEHVQGGKQVVSNRLSLSLDSSDGHWPPPVFEKQAESLELRDSESHRAGWDMSEWYWDSLFFRARPADRVSSESMTADNNAETSASKLDSGDGTSDLGLGSCSTREELQTDVLERANILGKAVCDRTKFGSMEDESSDDVGNLTLKLGGRSYSSLDDTASGSQNGKRCRVSSPGHQRPTCQVDGCQEDLSNAKDYHRRHKVCDMHSKAAKAPVARSMQRFCQQCSRFHPLQEFDEGKRSCRRRLAGHNRRRRKTQPDSAAARAFLLAQDCTSRTAGLLNLLNFISLLQEKPCERANGSLNDRDLIVEHLRKLAASSALSHNTSGAANLNNVVPEHGTHMRGQSNDLKFNDGHFDGRSTVGVHQQALPSPEQLLLALSSPDAETLAALLQTCLKGQTSLVSKTMQESILQHLLQTHLSNQFSVLAPAAENFNKQNLPTPIPKRTLDSIDLSQPSMKGSSSLQHRVSGMAAYLSPLEKSRQEGESASQNAYAKQPHLDFSRTASTNLNSMRSGSTLGANIELRRTATVSCTRAEERREAQASPFQNSYPVGNSQQRHNTNSLWSKTHSQCESHHDNSYANIQDRTGRISFKLFDRNPGDFPQLLRTQILEWLSHVPSEMESYIRPGCVILTLYLSMPEQRWKELSMDFRDSLKRLLKDSISDFWCKGRILVQMLHQNAYIVDDTAGEIQDVQFFPPSKVEIIGLRPVAVIAGQPTNLVLRGRNLYETSLRILCAYQGRYGHRDSSWLMHDYQEKHTNCGKDSVEGEGHFEERKFTFVGGPCNAVGRCFIEIETQGHVGSFVPVIVADKAVCNELNMLEIEMESPCCLAEQNGDHLKEDNFVRHVRETDASNFLHDLGWIFQKSFWQMNGVLPEEALPFQSPGGVMKRLLTFAVERDWCAVVNKLLDILFNIKEGPVYVQIRDALQIIKEVNPLHKAVKRKYLPMVKFLLAYVPRVMSQTLENSSSIGISRARESELLMQFIRNNHFVFTPDMAGPAKLTPLHIAASMQDAEDMVDVLTSDPCKIGLSAWINAKDAAGHTPFDCALARGSFRYIQMVSGKLAKVENPLQVTIDIPESPALALLHQNTQPVALMQQDPQSEHTSNSANQNITTTAGASADLVADKGTLELTLWQRPYLEGPDVHRSHLNVKNCHQQSKRFSRYVGGMKGPMYRPFMLSMIAIAAVCVCVCLFWKSLPQIQNVLSPFVWESLDFGPR</sequence>
<reference evidence="2" key="1">
    <citation type="journal article" date="2024" name="Proc. Natl. Acad. Sci. U.S.A.">
        <title>Extraordinary preservation of gene collinearity over three hundred million years revealed in homosporous lycophytes.</title>
        <authorList>
            <person name="Li C."/>
            <person name="Wickell D."/>
            <person name="Kuo L.Y."/>
            <person name="Chen X."/>
            <person name="Nie B."/>
            <person name="Liao X."/>
            <person name="Peng D."/>
            <person name="Ji J."/>
            <person name="Jenkins J."/>
            <person name="Williams M."/>
            <person name="Shu S."/>
            <person name="Plott C."/>
            <person name="Barry K."/>
            <person name="Rajasekar S."/>
            <person name="Grimwood J."/>
            <person name="Han X."/>
            <person name="Sun S."/>
            <person name="Hou Z."/>
            <person name="He W."/>
            <person name="Dai G."/>
            <person name="Sun C."/>
            <person name="Schmutz J."/>
            <person name="Leebens-Mack J.H."/>
            <person name="Li F.W."/>
            <person name="Wang L."/>
        </authorList>
    </citation>
    <scope>NUCLEOTIDE SEQUENCE [LARGE SCALE GENOMIC DNA]</scope>
    <source>
        <strain evidence="2">cv. PW_Plant_1</strain>
    </source>
</reference>
<comment type="caution">
    <text evidence="1">The sequence shown here is derived from an EMBL/GenBank/DDBJ whole genome shotgun (WGS) entry which is preliminary data.</text>
</comment>
<protein>
    <submittedName>
        <fullName evidence="1">Uncharacterized protein</fullName>
    </submittedName>
</protein>
<evidence type="ECO:0000313" key="2">
    <source>
        <dbReference type="Proteomes" id="UP001162992"/>
    </source>
</evidence>
<gene>
    <name evidence="1" type="ORF">O6H91_10G047100</name>
</gene>
<organism evidence="1 2">
    <name type="scientific">Diphasiastrum complanatum</name>
    <name type="common">Issler's clubmoss</name>
    <name type="synonym">Lycopodium complanatum</name>
    <dbReference type="NCBI Taxonomy" id="34168"/>
    <lineage>
        <taxon>Eukaryota</taxon>
        <taxon>Viridiplantae</taxon>
        <taxon>Streptophyta</taxon>
        <taxon>Embryophyta</taxon>
        <taxon>Tracheophyta</taxon>
        <taxon>Lycopodiopsida</taxon>
        <taxon>Lycopodiales</taxon>
        <taxon>Lycopodiaceae</taxon>
        <taxon>Lycopodioideae</taxon>
        <taxon>Diphasiastrum</taxon>
    </lineage>
</organism>
<dbReference type="EMBL" id="CM055101">
    <property type="protein sequence ID" value="KAJ7541117.1"/>
    <property type="molecule type" value="Genomic_DNA"/>
</dbReference>
<proteinExistence type="predicted"/>
<dbReference type="Proteomes" id="UP001162992">
    <property type="component" value="Chromosome 10"/>
</dbReference>
<accession>A0ACC2CGS9</accession>
<evidence type="ECO:0000313" key="1">
    <source>
        <dbReference type="EMBL" id="KAJ7541117.1"/>
    </source>
</evidence>